<accession>A0A9D4MVK7</accession>
<dbReference type="AlphaFoldDB" id="A0A9D4MVK7"/>
<reference evidence="1" key="1">
    <citation type="journal article" date="2019" name="bioRxiv">
        <title>The Genome of the Zebra Mussel, Dreissena polymorpha: A Resource for Invasive Species Research.</title>
        <authorList>
            <person name="McCartney M.A."/>
            <person name="Auch B."/>
            <person name="Kono T."/>
            <person name="Mallez S."/>
            <person name="Zhang Y."/>
            <person name="Obille A."/>
            <person name="Becker A."/>
            <person name="Abrahante J.E."/>
            <person name="Garbe J."/>
            <person name="Badalamenti J.P."/>
            <person name="Herman A."/>
            <person name="Mangelson H."/>
            <person name="Liachko I."/>
            <person name="Sullivan S."/>
            <person name="Sone E.D."/>
            <person name="Koren S."/>
            <person name="Silverstein K.A.T."/>
            <person name="Beckman K.B."/>
            <person name="Gohl D.M."/>
        </authorList>
    </citation>
    <scope>NUCLEOTIDE SEQUENCE</scope>
    <source>
        <strain evidence="1">Duluth1</strain>
        <tissue evidence="1">Whole animal</tissue>
    </source>
</reference>
<name>A0A9D4MVK7_DREPO</name>
<gene>
    <name evidence="1" type="ORF">DPMN_006948</name>
</gene>
<dbReference type="Proteomes" id="UP000828390">
    <property type="component" value="Unassembled WGS sequence"/>
</dbReference>
<evidence type="ECO:0000313" key="2">
    <source>
        <dbReference type="Proteomes" id="UP000828390"/>
    </source>
</evidence>
<evidence type="ECO:0000313" key="1">
    <source>
        <dbReference type="EMBL" id="KAH3883000.1"/>
    </source>
</evidence>
<keyword evidence="2" id="KW-1185">Reference proteome</keyword>
<reference evidence="1" key="2">
    <citation type="submission" date="2020-11" db="EMBL/GenBank/DDBJ databases">
        <authorList>
            <person name="McCartney M.A."/>
            <person name="Auch B."/>
            <person name="Kono T."/>
            <person name="Mallez S."/>
            <person name="Becker A."/>
            <person name="Gohl D.M."/>
            <person name="Silverstein K.A.T."/>
            <person name="Koren S."/>
            <person name="Bechman K.B."/>
            <person name="Herman A."/>
            <person name="Abrahante J.E."/>
            <person name="Garbe J."/>
        </authorList>
    </citation>
    <scope>NUCLEOTIDE SEQUENCE</scope>
    <source>
        <strain evidence="1">Duluth1</strain>
        <tissue evidence="1">Whole animal</tissue>
    </source>
</reference>
<comment type="caution">
    <text evidence="1">The sequence shown here is derived from an EMBL/GenBank/DDBJ whole genome shotgun (WGS) entry which is preliminary data.</text>
</comment>
<proteinExistence type="predicted"/>
<dbReference type="EMBL" id="JAIWYP010000001">
    <property type="protein sequence ID" value="KAH3883000.1"/>
    <property type="molecule type" value="Genomic_DNA"/>
</dbReference>
<organism evidence="1 2">
    <name type="scientific">Dreissena polymorpha</name>
    <name type="common">Zebra mussel</name>
    <name type="synonym">Mytilus polymorpha</name>
    <dbReference type="NCBI Taxonomy" id="45954"/>
    <lineage>
        <taxon>Eukaryota</taxon>
        <taxon>Metazoa</taxon>
        <taxon>Spiralia</taxon>
        <taxon>Lophotrochozoa</taxon>
        <taxon>Mollusca</taxon>
        <taxon>Bivalvia</taxon>
        <taxon>Autobranchia</taxon>
        <taxon>Heteroconchia</taxon>
        <taxon>Euheterodonta</taxon>
        <taxon>Imparidentia</taxon>
        <taxon>Neoheterodontei</taxon>
        <taxon>Myida</taxon>
        <taxon>Dreissenoidea</taxon>
        <taxon>Dreissenidae</taxon>
        <taxon>Dreissena</taxon>
    </lineage>
</organism>
<sequence length="158" mass="17840">MAKAAAEDPSKPALILNTDMITIPAFNAKKAQMQRFGYTVKTILNYIKHFTLFLRFLLMDAHVDLQARQPHEHQRIKCVLDNVANARKGLDNAMCRLFRSEKAVKEMPPTPYMCSEVIRAAQTNFDQHMIAIRTPGVVGSYGEMIVHLLIKATNLADL</sequence>
<protein>
    <submittedName>
        <fullName evidence="1">Uncharacterized protein</fullName>
    </submittedName>
</protein>